<dbReference type="EC" id="1.8.4.12" evidence="6"/>
<feature type="binding site" evidence="6">
    <location>
        <position position="448"/>
    </location>
    <ligand>
        <name>Zn(2+)</name>
        <dbReference type="ChEBI" id="CHEBI:29105"/>
    </ligand>
</feature>
<dbReference type="SUPFAM" id="SSF69796">
    <property type="entry name" value="Thymidylate synthase-complementing protein Thy1"/>
    <property type="match status" value="1"/>
</dbReference>
<evidence type="ECO:0000256" key="5">
    <source>
        <dbReference type="ARBA" id="ARBA00048488"/>
    </source>
</evidence>
<dbReference type="PROSITE" id="PS51331">
    <property type="entry name" value="THYX"/>
    <property type="match status" value="1"/>
</dbReference>
<dbReference type="InterPro" id="IPR003669">
    <property type="entry name" value="Thymidylate_synthase_ThyX"/>
</dbReference>
<dbReference type="GO" id="GO:0050660">
    <property type="term" value="F:flavin adenine dinucleotide binding"/>
    <property type="evidence" value="ECO:0007669"/>
    <property type="project" value="InterPro"/>
</dbReference>
<evidence type="ECO:0000256" key="3">
    <source>
        <dbReference type="ARBA" id="ARBA00022833"/>
    </source>
</evidence>
<dbReference type="Gene3D" id="3.30.1360.170">
    <property type="match status" value="2"/>
</dbReference>
<keyword evidence="2 6" id="KW-0479">Metal-binding</keyword>
<comment type="cofactor">
    <cofactor evidence="6">
        <name>Zn(2+)</name>
        <dbReference type="ChEBI" id="CHEBI:29105"/>
    </cofactor>
    <text evidence="6">Binds 1 zinc ion per subunit. The zinc ion is important for the structural integrity of the protein.</text>
</comment>
<evidence type="ECO:0000256" key="2">
    <source>
        <dbReference type="ARBA" id="ARBA00022723"/>
    </source>
</evidence>
<evidence type="ECO:0000259" key="7">
    <source>
        <dbReference type="PROSITE" id="PS51790"/>
    </source>
</evidence>
<dbReference type="GO" id="GO:0008270">
    <property type="term" value="F:zinc ion binding"/>
    <property type="evidence" value="ECO:0007669"/>
    <property type="project" value="UniProtKB-UniRule"/>
</dbReference>
<dbReference type="InterPro" id="IPR028427">
    <property type="entry name" value="Met_Sox_Rdtase_MsrB"/>
</dbReference>
<keyword evidence="4 6" id="KW-0560">Oxidoreductase</keyword>
<organism evidence="8">
    <name type="scientific">uncultured marine thaumarchaeote KM3_17_G07</name>
    <dbReference type="NCBI Taxonomy" id="1456063"/>
    <lineage>
        <taxon>Archaea</taxon>
        <taxon>Nitrososphaerota</taxon>
        <taxon>environmental samples</taxon>
    </lineage>
</organism>
<dbReference type="EMBL" id="KF900730">
    <property type="protein sequence ID" value="AIF05156.1"/>
    <property type="molecule type" value="Genomic_DNA"/>
</dbReference>
<dbReference type="PANTHER" id="PTHR10173:SF52">
    <property type="entry name" value="METHIONINE-R-SULFOXIDE REDUCTASE B1"/>
    <property type="match status" value="1"/>
</dbReference>
<dbReference type="PROSITE" id="PS51790">
    <property type="entry name" value="MSRB"/>
    <property type="match status" value="1"/>
</dbReference>
<dbReference type="GO" id="GO:0050797">
    <property type="term" value="F:thymidylate synthase (FAD) activity"/>
    <property type="evidence" value="ECO:0007669"/>
    <property type="project" value="InterPro"/>
</dbReference>
<dbReference type="CDD" id="cd20175">
    <property type="entry name" value="ThyX"/>
    <property type="match status" value="1"/>
</dbReference>
<dbReference type="GO" id="GO:0006979">
    <property type="term" value="P:response to oxidative stress"/>
    <property type="evidence" value="ECO:0007669"/>
    <property type="project" value="InterPro"/>
</dbReference>
<dbReference type="InterPro" id="IPR036098">
    <property type="entry name" value="Thymidylate_synthase_ThyX_sf"/>
</dbReference>
<comment type="similarity">
    <text evidence="1 6">Belongs to the MsrB Met sulfoxide reductase family.</text>
</comment>
<feature type="domain" description="MsrB" evidence="7">
    <location>
        <begin position="409"/>
        <end position="531"/>
    </location>
</feature>
<dbReference type="FunFam" id="2.170.150.20:FF:000001">
    <property type="entry name" value="Peptide methionine sulfoxide reductase MsrB"/>
    <property type="match status" value="1"/>
</dbReference>
<comment type="catalytic activity">
    <reaction evidence="5 6">
        <text>L-methionyl-[protein] + [thioredoxin]-disulfide + H2O = L-methionyl-(R)-S-oxide-[protein] + [thioredoxin]-dithiol</text>
        <dbReference type="Rhea" id="RHEA:24164"/>
        <dbReference type="Rhea" id="RHEA-COMP:10698"/>
        <dbReference type="Rhea" id="RHEA-COMP:10700"/>
        <dbReference type="Rhea" id="RHEA-COMP:12313"/>
        <dbReference type="Rhea" id="RHEA-COMP:12314"/>
        <dbReference type="ChEBI" id="CHEBI:15377"/>
        <dbReference type="ChEBI" id="CHEBI:16044"/>
        <dbReference type="ChEBI" id="CHEBI:29950"/>
        <dbReference type="ChEBI" id="CHEBI:45764"/>
        <dbReference type="ChEBI" id="CHEBI:50058"/>
        <dbReference type="EC" id="1.8.4.12"/>
    </reaction>
</comment>
<sequence length="532" mass="61990">MKSRFADDYLESCNLDFDTYTKNIQSMLKFIRENDPIENYKFKAHDGTEKKISRLKNENDIKSANMIYRAATKAKALDVLRGLLPASTLTNVGITGNGRAFEYLITILLGSKLTEEKQLGFKIKNELDKTIKSFVSRSNDKYGKALQKYFADIKKISYKASKNTIHGKPILGNSVKLVEFEPELRSINSIIAALFFEQSPSISFEQILKNVKKMSGKSKIKIIKQLINARQNRRHRPPRAFEMANYTFDLITNFGMFRDLHRHRTLTLERQLLTTDHSFDTPKEIVELGIEKDFEECMYFTKSVFQKMRHRFPEQSQYIVNFAYNYPYYIRFNLREATHLIELRTVPQGHADYRKIVQKMYNLINKKHPMLSKIMKFVDLNQYGLERFESEKRTEEKRKKLSNKISKTNDEWQNELSPEEYSICREKNTEAPFTGIYWDCKDKGIYKCTCCGLELFSSETKFDSGTGWPSFSQALNNDSIEFVKDTSYGMLRTEVNCKKCGAHLGHVFDDGPKPTNLRYCINSLSLHLDKLD</sequence>
<dbReference type="GO" id="GO:0005737">
    <property type="term" value="C:cytoplasm"/>
    <property type="evidence" value="ECO:0007669"/>
    <property type="project" value="TreeGrafter"/>
</dbReference>
<dbReference type="InterPro" id="IPR011057">
    <property type="entry name" value="Mss4-like_sf"/>
</dbReference>
<feature type="binding site" evidence="6">
    <location>
        <position position="500"/>
    </location>
    <ligand>
        <name>Zn(2+)</name>
        <dbReference type="ChEBI" id="CHEBI:29105"/>
    </ligand>
</feature>
<feature type="binding site" evidence="6">
    <location>
        <position position="451"/>
    </location>
    <ligand>
        <name>Zn(2+)</name>
        <dbReference type="ChEBI" id="CHEBI:29105"/>
    </ligand>
</feature>
<gene>
    <name evidence="6" type="primary">msrB</name>
</gene>
<dbReference type="AlphaFoldDB" id="A0A075GM99"/>
<dbReference type="GO" id="GO:0033743">
    <property type="term" value="F:peptide-methionine (R)-S-oxide reductase activity"/>
    <property type="evidence" value="ECO:0007669"/>
    <property type="project" value="UniProtKB-UniRule"/>
</dbReference>
<evidence type="ECO:0000313" key="8">
    <source>
        <dbReference type="EMBL" id="AIF05156.1"/>
    </source>
</evidence>
<feature type="binding site" evidence="6">
    <location>
        <position position="497"/>
    </location>
    <ligand>
        <name>Zn(2+)</name>
        <dbReference type="ChEBI" id="CHEBI:29105"/>
    </ligand>
</feature>
<dbReference type="Gene3D" id="2.170.150.20">
    <property type="entry name" value="Peptide methionine sulfoxide reductase"/>
    <property type="match status" value="1"/>
</dbReference>
<dbReference type="Pfam" id="PF01641">
    <property type="entry name" value="SelR"/>
    <property type="match status" value="1"/>
</dbReference>
<name>A0A075GM99_9ARCH</name>
<keyword evidence="3 6" id="KW-0862">Zinc</keyword>
<evidence type="ECO:0000256" key="6">
    <source>
        <dbReference type="HAMAP-Rule" id="MF_01400"/>
    </source>
</evidence>
<dbReference type="Pfam" id="PF02511">
    <property type="entry name" value="Thy1"/>
    <property type="match status" value="1"/>
</dbReference>
<dbReference type="HAMAP" id="MF_01400">
    <property type="entry name" value="MsrB"/>
    <property type="match status" value="1"/>
</dbReference>
<protein>
    <recommendedName>
        <fullName evidence="6">Peptide methionine sulfoxide reductase MsrB</fullName>
        <ecNumber evidence="6">1.8.4.12</ecNumber>
    </recommendedName>
    <alternativeName>
        <fullName evidence="6">Peptide-methionine (R)-S-oxide reductase</fullName>
    </alternativeName>
</protein>
<feature type="active site" description="Nucleophile" evidence="6">
    <location>
        <position position="520"/>
    </location>
</feature>
<accession>A0A075GM99</accession>
<dbReference type="PANTHER" id="PTHR10173">
    <property type="entry name" value="METHIONINE SULFOXIDE REDUCTASE"/>
    <property type="match status" value="1"/>
</dbReference>
<reference evidence="8" key="1">
    <citation type="journal article" date="2014" name="Genome Biol. Evol.">
        <title>Pangenome evidence for extensive interdomain horizontal transfer affecting lineage core and shell genes in uncultured planktonic thaumarchaeota and euryarchaeota.</title>
        <authorList>
            <person name="Deschamps P."/>
            <person name="Zivanovic Y."/>
            <person name="Moreira D."/>
            <person name="Rodriguez-Valera F."/>
            <person name="Lopez-Garcia P."/>
        </authorList>
    </citation>
    <scope>NUCLEOTIDE SEQUENCE</scope>
</reference>
<dbReference type="SUPFAM" id="SSF51316">
    <property type="entry name" value="Mss4-like"/>
    <property type="match status" value="1"/>
</dbReference>
<evidence type="ECO:0000256" key="1">
    <source>
        <dbReference type="ARBA" id="ARBA00007174"/>
    </source>
</evidence>
<dbReference type="InterPro" id="IPR002579">
    <property type="entry name" value="Met_Sox_Rdtase_MsrB_dom"/>
</dbReference>
<dbReference type="GO" id="GO:0006231">
    <property type="term" value="P:dTMP biosynthetic process"/>
    <property type="evidence" value="ECO:0007669"/>
    <property type="project" value="InterPro"/>
</dbReference>
<dbReference type="GO" id="GO:0030091">
    <property type="term" value="P:protein repair"/>
    <property type="evidence" value="ECO:0007669"/>
    <property type="project" value="InterPro"/>
</dbReference>
<evidence type="ECO:0000256" key="4">
    <source>
        <dbReference type="ARBA" id="ARBA00023002"/>
    </source>
</evidence>
<dbReference type="NCBIfam" id="TIGR00357">
    <property type="entry name" value="peptide-methionine (R)-S-oxide reductase MsrB"/>
    <property type="match status" value="1"/>
</dbReference>
<proteinExistence type="inferred from homology"/>